<proteinExistence type="predicted"/>
<evidence type="ECO:0000313" key="2">
    <source>
        <dbReference type="EMBL" id="MCI65512.1"/>
    </source>
</evidence>
<evidence type="ECO:0000256" key="1">
    <source>
        <dbReference type="SAM" id="MobiDB-lite"/>
    </source>
</evidence>
<name>A0A392TWM2_9FABA</name>
<organism evidence="2 3">
    <name type="scientific">Trifolium medium</name>
    <dbReference type="NCBI Taxonomy" id="97028"/>
    <lineage>
        <taxon>Eukaryota</taxon>
        <taxon>Viridiplantae</taxon>
        <taxon>Streptophyta</taxon>
        <taxon>Embryophyta</taxon>
        <taxon>Tracheophyta</taxon>
        <taxon>Spermatophyta</taxon>
        <taxon>Magnoliopsida</taxon>
        <taxon>eudicotyledons</taxon>
        <taxon>Gunneridae</taxon>
        <taxon>Pentapetalae</taxon>
        <taxon>rosids</taxon>
        <taxon>fabids</taxon>
        <taxon>Fabales</taxon>
        <taxon>Fabaceae</taxon>
        <taxon>Papilionoideae</taxon>
        <taxon>50 kb inversion clade</taxon>
        <taxon>NPAAA clade</taxon>
        <taxon>Hologalegina</taxon>
        <taxon>IRL clade</taxon>
        <taxon>Trifolieae</taxon>
        <taxon>Trifolium</taxon>
    </lineage>
</organism>
<dbReference type="Proteomes" id="UP000265520">
    <property type="component" value="Unassembled WGS sequence"/>
</dbReference>
<evidence type="ECO:0000313" key="3">
    <source>
        <dbReference type="Proteomes" id="UP000265520"/>
    </source>
</evidence>
<feature type="non-terminal residue" evidence="2">
    <location>
        <position position="1"/>
    </location>
</feature>
<dbReference type="EMBL" id="LXQA010677158">
    <property type="protein sequence ID" value="MCI65512.1"/>
    <property type="molecule type" value="Genomic_DNA"/>
</dbReference>
<reference evidence="2 3" key="1">
    <citation type="journal article" date="2018" name="Front. Plant Sci.">
        <title>Red Clover (Trifolium pratense) and Zigzag Clover (T. medium) - A Picture of Genomic Similarities and Differences.</title>
        <authorList>
            <person name="Dluhosova J."/>
            <person name="Istvanek J."/>
            <person name="Nedelnik J."/>
            <person name="Repkova J."/>
        </authorList>
    </citation>
    <scope>NUCLEOTIDE SEQUENCE [LARGE SCALE GENOMIC DNA]</scope>
    <source>
        <strain evidence="3">cv. 10/8</strain>
        <tissue evidence="2">Leaf</tissue>
    </source>
</reference>
<dbReference type="AlphaFoldDB" id="A0A392TWM2"/>
<protein>
    <submittedName>
        <fullName evidence="2">Uncharacterized protein</fullName>
    </submittedName>
</protein>
<feature type="region of interest" description="Disordered" evidence="1">
    <location>
        <begin position="1"/>
        <end position="21"/>
    </location>
</feature>
<comment type="caution">
    <text evidence="2">The sequence shown here is derived from an EMBL/GenBank/DDBJ whole genome shotgun (WGS) entry which is preliminary data.</text>
</comment>
<keyword evidence="3" id="KW-1185">Reference proteome</keyword>
<accession>A0A392TWM2</accession>
<sequence length="54" mass="5655">VGKGHRRSIPHQANGHGDDGVLSSTGGAKCISPCLWHLSQFLTCSFASDCMVGQ</sequence>